<dbReference type="EMBL" id="VIUW01000001">
    <property type="protein sequence ID" value="TWD17328.1"/>
    <property type="molecule type" value="Genomic_DNA"/>
</dbReference>
<dbReference type="AlphaFoldDB" id="A0A560WIE0"/>
<keyword evidence="3" id="KW-1185">Reference proteome</keyword>
<gene>
    <name evidence="2" type="ORF">FB557_0895</name>
</gene>
<accession>A0A560WIE0</accession>
<organism evidence="2 3">
    <name type="scientific">Marihabitans asiaticum</name>
    <dbReference type="NCBI Taxonomy" id="415218"/>
    <lineage>
        <taxon>Bacteria</taxon>
        <taxon>Bacillati</taxon>
        <taxon>Actinomycetota</taxon>
        <taxon>Actinomycetes</taxon>
        <taxon>Micrococcales</taxon>
        <taxon>Intrasporangiaceae</taxon>
        <taxon>Marihabitans</taxon>
    </lineage>
</organism>
<protein>
    <submittedName>
        <fullName evidence="2">Uncharacterized protein</fullName>
    </submittedName>
</protein>
<feature type="region of interest" description="Disordered" evidence="1">
    <location>
        <begin position="139"/>
        <end position="162"/>
    </location>
</feature>
<evidence type="ECO:0000256" key="1">
    <source>
        <dbReference type="SAM" id="MobiDB-lite"/>
    </source>
</evidence>
<comment type="caution">
    <text evidence="2">The sequence shown here is derived from an EMBL/GenBank/DDBJ whole genome shotgun (WGS) entry which is preliminary data.</text>
</comment>
<evidence type="ECO:0000313" key="2">
    <source>
        <dbReference type="EMBL" id="TWD17328.1"/>
    </source>
</evidence>
<dbReference type="Proteomes" id="UP000315628">
    <property type="component" value="Unassembled WGS sequence"/>
</dbReference>
<proteinExistence type="predicted"/>
<reference evidence="2 3" key="1">
    <citation type="submission" date="2019-06" db="EMBL/GenBank/DDBJ databases">
        <title>Sequencing the genomes of 1000 actinobacteria strains.</title>
        <authorList>
            <person name="Klenk H.-P."/>
        </authorList>
    </citation>
    <scope>NUCLEOTIDE SEQUENCE [LARGE SCALE GENOMIC DNA]</scope>
    <source>
        <strain evidence="2 3">DSM 18935</strain>
    </source>
</reference>
<evidence type="ECO:0000313" key="3">
    <source>
        <dbReference type="Proteomes" id="UP000315628"/>
    </source>
</evidence>
<name>A0A560WIE0_9MICO</name>
<sequence length="162" mass="16992">MLEAALHRSDIVWLRTDRDRATWFAPVPAGSPAGPSGSLLVVAGGPEPELGDLAAPPAPLHVILRSKGDGRRLLVLPATAAELVPPSSSVTQPPGEGSDAGDPWTAATALLRAERIGGGPDIVSRWRAESRIWLIRPAGRPVESPDRPPPTTLVAEVVRPLP</sequence>